<dbReference type="EMBL" id="JAENIK010000004">
    <property type="protein sequence ID" value="MBK1814962.1"/>
    <property type="molecule type" value="Genomic_DNA"/>
</dbReference>
<comment type="caution">
    <text evidence="1">The sequence shown here is derived from an EMBL/GenBank/DDBJ whole genome shotgun (WGS) entry which is preliminary data.</text>
</comment>
<dbReference type="RefSeq" id="WP_200349910.1">
    <property type="nucleotide sequence ID" value="NZ_BAABHZ010000010.1"/>
</dbReference>
<evidence type="ECO:0000313" key="1">
    <source>
        <dbReference type="EMBL" id="MBK1814962.1"/>
    </source>
</evidence>
<name>A0A934R1D3_9BACT</name>
<sequence>MTDDARPESCLLVLPDGRLLARNVTPELSELLRAIQPGNPDLALRAALSGPPPFQIPTESDP</sequence>
<organism evidence="1 2">
    <name type="scientific">Luteolibacter yonseiensis</name>
    <dbReference type="NCBI Taxonomy" id="1144680"/>
    <lineage>
        <taxon>Bacteria</taxon>
        <taxon>Pseudomonadati</taxon>
        <taxon>Verrucomicrobiota</taxon>
        <taxon>Verrucomicrobiia</taxon>
        <taxon>Verrucomicrobiales</taxon>
        <taxon>Verrucomicrobiaceae</taxon>
        <taxon>Luteolibacter</taxon>
    </lineage>
</organism>
<dbReference type="Proteomes" id="UP000600139">
    <property type="component" value="Unassembled WGS sequence"/>
</dbReference>
<gene>
    <name evidence="1" type="ORF">JIN84_05005</name>
</gene>
<dbReference type="AlphaFoldDB" id="A0A934R1D3"/>
<evidence type="ECO:0000313" key="2">
    <source>
        <dbReference type="Proteomes" id="UP000600139"/>
    </source>
</evidence>
<reference evidence="1" key="1">
    <citation type="submission" date="2021-01" db="EMBL/GenBank/DDBJ databases">
        <title>Modified the classification status of verrucomicrobia.</title>
        <authorList>
            <person name="Feng X."/>
        </authorList>
    </citation>
    <scope>NUCLEOTIDE SEQUENCE</scope>
    <source>
        <strain evidence="1">JCM 18052</strain>
    </source>
</reference>
<proteinExistence type="predicted"/>
<protein>
    <submittedName>
        <fullName evidence="1">Uncharacterized protein</fullName>
    </submittedName>
</protein>
<keyword evidence="2" id="KW-1185">Reference proteome</keyword>
<accession>A0A934R1D3</accession>